<keyword evidence="4" id="KW-1185">Reference proteome</keyword>
<feature type="transmembrane region" description="Helical" evidence="2">
    <location>
        <begin position="74"/>
        <end position="90"/>
    </location>
</feature>
<keyword evidence="2" id="KW-0472">Membrane</keyword>
<dbReference type="HOGENOM" id="CLU_085010_0_0_6"/>
<feature type="transmembrane region" description="Helical" evidence="2">
    <location>
        <begin position="12"/>
        <end position="31"/>
    </location>
</feature>
<evidence type="ECO:0008006" key="5">
    <source>
        <dbReference type="Google" id="ProtNLM"/>
    </source>
</evidence>
<feature type="transmembrane region" description="Helical" evidence="2">
    <location>
        <begin position="96"/>
        <end position="118"/>
    </location>
</feature>
<evidence type="ECO:0000313" key="4">
    <source>
        <dbReference type="Proteomes" id="UP000008632"/>
    </source>
</evidence>
<dbReference type="EMBL" id="CP002446">
    <property type="protein sequence ID" value="ADV26025.1"/>
    <property type="molecule type" value="Genomic_DNA"/>
</dbReference>
<feature type="compositionally biased region" description="Basic and acidic residues" evidence="1">
    <location>
        <begin position="224"/>
        <end position="233"/>
    </location>
</feature>
<keyword evidence="2" id="KW-1133">Transmembrane helix</keyword>
<feature type="transmembrane region" description="Helical" evidence="2">
    <location>
        <begin position="182"/>
        <end position="200"/>
    </location>
</feature>
<dbReference type="KEGG" id="psu:Psesu_0163"/>
<keyword evidence="2" id="KW-0812">Transmembrane</keyword>
<accession>E6WPS0</accession>
<name>E6WPS0_PSEUU</name>
<feature type="region of interest" description="Disordered" evidence="1">
    <location>
        <begin position="207"/>
        <end position="233"/>
    </location>
</feature>
<dbReference type="AlphaFoldDB" id="E6WPS0"/>
<dbReference type="eggNOG" id="ENOG5032VSV">
    <property type="taxonomic scope" value="Bacteria"/>
</dbReference>
<feature type="transmembrane region" description="Helical" evidence="2">
    <location>
        <begin position="139"/>
        <end position="162"/>
    </location>
</feature>
<evidence type="ECO:0000256" key="2">
    <source>
        <dbReference type="SAM" id="Phobius"/>
    </source>
</evidence>
<feature type="transmembrane region" description="Helical" evidence="2">
    <location>
        <begin position="43"/>
        <end position="62"/>
    </location>
</feature>
<evidence type="ECO:0000256" key="1">
    <source>
        <dbReference type="SAM" id="MobiDB-lite"/>
    </source>
</evidence>
<reference evidence="3 4" key="1">
    <citation type="submission" date="2011-01" db="EMBL/GenBank/DDBJ databases">
        <title>Complete sequence of Pseudoxanthomonas suwonensis 11-1.</title>
        <authorList>
            <consortium name="US DOE Joint Genome Institute"/>
            <person name="Lucas S."/>
            <person name="Copeland A."/>
            <person name="Lapidus A."/>
            <person name="Cheng J.-F."/>
            <person name="Goodwin L."/>
            <person name="Pitluck S."/>
            <person name="Teshima H."/>
            <person name="Detter J.C."/>
            <person name="Han C."/>
            <person name="Tapia R."/>
            <person name="Land M."/>
            <person name="Hauser L."/>
            <person name="Kyrpides N."/>
            <person name="Ivanova N."/>
            <person name="Ovchinnikova G."/>
            <person name="Siebers A.K."/>
            <person name="Allgaier M."/>
            <person name="Thelen M.P."/>
            <person name="Hugenholtz P."/>
            <person name="Gladden J."/>
            <person name="Woyke T."/>
        </authorList>
    </citation>
    <scope>NUCLEOTIDE SEQUENCE [LARGE SCALE GENOMIC DNA]</scope>
    <source>
        <strain evidence="4">11-1</strain>
    </source>
</reference>
<sequence>MEKQRHILLAHLGRSLLLALVMATPVALLYADIHVLGDAVGEWSLVELTQLGFLLATVLAFVRLARARAEERGFAVLAAGFFACMLIRELDAVWDLLFHGLWSILVAAVATACLGHALRQREATLAATARFLVSRSAAVMTIGLVLLLVYSRLFGMTSLWHGLLAGNYVRVFKNAAEECTELLGYSLAMAAALTYVAQSVRERRKALARHPRGQSATALPDARGGVRREATRH</sequence>
<dbReference type="Proteomes" id="UP000008632">
    <property type="component" value="Chromosome"/>
</dbReference>
<dbReference type="RefSeq" id="WP_013533855.1">
    <property type="nucleotide sequence ID" value="NC_014924.1"/>
</dbReference>
<protein>
    <recommendedName>
        <fullName evidence="5">Transmembrane protein</fullName>
    </recommendedName>
</protein>
<organism evidence="3 4">
    <name type="scientific">Pseudoxanthomonas suwonensis (strain 11-1)</name>
    <dbReference type="NCBI Taxonomy" id="743721"/>
    <lineage>
        <taxon>Bacteria</taxon>
        <taxon>Pseudomonadati</taxon>
        <taxon>Pseudomonadota</taxon>
        <taxon>Gammaproteobacteria</taxon>
        <taxon>Lysobacterales</taxon>
        <taxon>Lysobacteraceae</taxon>
        <taxon>Pseudoxanthomonas</taxon>
    </lineage>
</organism>
<gene>
    <name evidence="3" type="ordered locus">Psesu_0163</name>
</gene>
<evidence type="ECO:0000313" key="3">
    <source>
        <dbReference type="EMBL" id="ADV26025.1"/>
    </source>
</evidence>
<proteinExistence type="predicted"/>